<keyword evidence="3 6" id="KW-0812">Transmembrane</keyword>
<dbReference type="EMBL" id="LGUC01000001">
    <property type="protein sequence ID" value="KPN29358.1"/>
    <property type="molecule type" value="Genomic_DNA"/>
</dbReference>
<keyword evidence="5 6" id="KW-0472">Membrane</keyword>
<accession>A0A0P7G7Y1</accession>
<evidence type="ECO:0000256" key="3">
    <source>
        <dbReference type="ARBA" id="ARBA00022692"/>
    </source>
</evidence>
<evidence type="ECO:0000256" key="1">
    <source>
        <dbReference type="ARBA" id="ARBA00004651"/>
    </source>
</evidence>
<dbReference type="GO" id="GO:0005886">
    <property type="term" value="C:plasma membrane"/>
    <property type="evidence" value="ECO:0007669"/>
    <property type="project" value="UniProtKB-SubCell"/>
</dbReference>
<comment type="subcellular location">
    <subcellularLocation>
        <location evidence="1">Cell membrane</location>
        <topology evidence="1">Multi-pass membrane protein</topology>
    </subcellularLocation>
</comment>
<sequence>MADSQETQSTIDRNILDFESVLERTGKRTDVLMDILELATAVIMIILFAIGVYDLGLKLVTLITSGEYTNPNAVLKIIDTALLLLIIVEIYRTVIAYVEDLNILPIVLNVALIAMSRKIISFRTGKYATKDDAIMAALAYGLLMVILIAAFYVIHHIQAETEFNIYAAGEEDEEVTG</sequence>
<gene>
    <name evidence="7" type="ORF">SY89_00071</name>
</gene>
<evidence type="ECO:0000256" key="4">
    <source>
        <dbReference type="ARBA" id="ARBA00022989"/>
    </source>
</evidence>
<keyword evidence="8" id="KW-1185">Reference proteome</keyword>
<dbReference type="Proteomes" id="UP000050535">
    <property type="component" value="Unassembled WGS sequence"/>
</dbReference>
<feature type="transmembrane region" description="Helical" evidence="6">
    <location>
        <begin position="133"/>
        <end position="154"/>
    </location>
</feature>
<evidence type="ECO:0000256" key="6">
    <source>
        <dbReference type="SAM" id="Phobius"/>
    </source>
</evidence>
<evidence type="ECO:0000313" key="7">
    <source>
        <dbReference type="EMBL" id="KPN29358.1"/>
    </source>
</evidence>
<keyword evidence="4 6" id="KW-1133">Transmembrane helix</keyword>
<protein>
    <submittedName>
        <fullName evidence="7">Putative membrane protein</fullName>
    </submittedName>
</protein>
<evidence type="ECO:0000313" key="8">
    <source>
        <dbReference type="Proteomes" id="UP000050535"/>
    </source>
</evidence>
<proteinExistence type="predicted"/>
<evidence type="ECO:0000256" key="5">
    <source>
        <dbReference type="ARBA" id="ARBA00023136"/>
    </source>
</evidence>
<dbReference type="Pfam" id="PF06146">
    <property type="entry name" value="PsiE"/>
    <property type="match status" value="1"/>
</dbReference>
<dbReference type="AlphaFoldDB" id="A0A0P7G7Y1"/>
<feature type="transmembrane region" description="Helical" evidence="6">
    <location>
        <begin position="31"/>
        <end position="53"/>
    </location>
</feature>
<comment type="caution">
    <text evidence="7">The sequence shown here is derived from an EMBL/GenBank/DDBJ whole genome shotgun (WGS) entry which is preliminary data.</text>
</comment>
<dbReference type="InterPro" id="IPR020948">
    <property type="entry name" value="P_starv_induced_PsiE-like"/>
</dbReference>
<keyword evidence="2" id="KW-1003">Cell membrane</keyword>
<reference evidence="8" key="1">
    <citation type="submission" date="2013-11" db="EMBL/GenBank/DDBJ databases">
        <authorList>
            <person name="Hoang H.T."/>
            <person name="Killian M.L."/>
            <person name="Madson D.M."/>
            <person name="Arruda P.H.E."/>
            <person name="Sun D."/>
            <person name="Schwartz K.J."/>
            <person name="Yoon K."/>
        </authorList>
    </citation>
    <scope>NUCLEOTIDE SEQUENCE [LARGE SCALE GENOMIC DNA]</scope>
    <source>
        <strain evidence="8">CDK2</strain>
    </source>
</reference>
<name>A0A0P7G7Y1_9EURY</name>
<feature type="transmembrane region" description="Helical" evidence="6">
    <location>
        <begin position="103"/>
        <end position="121"/>
    </location>
</feature>
<organism evidence="7 8">
    <name type="scientific">Halolamina pelagica</name>
    <dbReference type="NCBI Taxonomy" id="699431"/>
    <lineage>
        <taxon>Archaea</taxon>
        <taxon>Methanobacteriati</taxon>
        <taxon>Methanobacteriota</taxon>
        <taxon>Stenosarchaea group</taxon>
        <taxon>Halobacteria</taxon>
        <taxon>Halobacteriales</taxon>
        <taxon>Haloferacaceae</taxon>
    </lineage>
</organism>
<evidence type="ECO:0000256" key="2">
    <source>
        <dbReference type="ARBA" id="ARBA00022475"/>
    </source>
</evidence>
<feature type="transmembrane region" description="Helical" evidence="6">
    <location>
        <begin position="73"/>
        <end position="91"/>
    </location>
</feature>